<keyword evidence="1" id="KW-0677">Repeat</keyword>
<dbReference type="Proteomes" id="UP001629230">
    <property type="component" value="Unassembled WGS sequence"/>
</dbReference>
<evidence type="ECO:0000256" key="2">
    <source>
        <dbReference type="ARBA" id="ARBA00022803"/>
    </source>
</evidence>
<name>A0ABW9APT7_9BURK</name>
<evidence type="ECO:0000256" key="3">
    <source>
        <dbReference type="PROSITE-ProRule" id="PRU00339"/>
    </source>
</evidence>
<keyword evidence="2 3" id="KW-0802">TPR repeat</keyword>
<reference evidence="4 5" key="1">
    <citation type="journal article" date="2024" name="Chem. Sci.">
        <title>Discovery of megapolipeptins by genome mining of a Burkholderiales bacteria collection.</title>
        <authorList>
            <person name="Paulo B.S."/>
            <person name="Recchia M.J.J."/>
            <person name="Lee S."/>
            <person name="Fergusson C.H."/>
            <person name="Romanowski S.B."/>
            <person name="Hernandez A."/>
            <person name="Krull N."/>
            <person name="Liu D.Y."/>
            <person name="Cavanagh H."/>
            <person name="Bos A."/>
            <person name="Gray C.A."/>
            <person name="Murphy B.T."/>
            <person name="Linington R.G."/>
            <person name="Eustaquio A.S."/>
        </authorList>
    </citation>
    <scope>NUCLEOTIDE SEQUENCE [LARGE SCALE GENOMIC DNA]</scope>
    <source>
        <strain evidence="4 5">RL17-350-BIC-A</strain>
    </source>
</reference>
<feature type="repeat" description="TPR" evidence="3">
    <location>
        <begin position="75"/>
        <end position="108"/>
    </location>
</feature>
<dbReference type="InterPro" id="IPR011990">
    <property type="entry name" value="TPR-like_helical_dom_sf"/>
</dbReference>
<dbReference type="InterPro" id="IPR051685">
    <property type="entry name" value="Ycf3/AcsC/BcsC/TPR_MFPF"/>
</dbReference>
<organism evidence="4 5">
    <name type="scientific">Paraburkholderia dipogonis</name>
    <dbReference type="NCBI Taxonomy" id="1211383"/>
    <lineage>
        <taxon>Bacteria</taxon>
        <taxon>Pseudomonadati</taxon>
        <taxon>Pseudomonadota</taxon>
        <taxon>Betaproteobacteria</taxon>
        <taxon>Burkholderiales</taxon>
        <taxon>Burkholderiaceae</taxon>
        <taxon>Paraburkholderia</taxon>
    </lineage>
</organism>
<dbReference type="PANTHER" id="PTHR44943">
    <property type="entry name" value="CELLULOSE SYNTHASE OPERON PROTEIN C"/>
    <property type="match status" value="1"/>
</dbReference>
<feature type="repeat" description="TPR" evidence="3">
    <location>
        <begin position="179"/>
        <end position="212"/>
    </location>
</feature>
<sequence length="705" mass="78658">MSTTTDVKEYTQKAVAFRADGHLDEAELVAKKAIDLDPDDANAWWQLALTLSAKNDLVPAIRAFEKVTELASHFADGWCELGLAHKKVARLDKAISYFESALNVDAEHVRSLRLLNIALTEREGKTDSPKRLELLRALQRLDALHAEEHFALAFLLAEHREFLEAAKAYESYTKQYANSAAYYNLGLICRNLGRDADAIDAYRIALEMDSADAATQNNIKTLLPKLLALREKVLAQGQPYLKQTDWYKHYINPFALLNVDNALELYENPKALQKAKQALFREIDLEDGKVEWMPGLNIDKSSAMAILEPLNDAVQWDVHQAVLENNSLCEFLMRGHLSHFLAVENPLDKAAMPHMVEGPVLEVVSSSFARQYDAVLTKAIERGDAEVVECLFDGRRWVLPEDEERCIEGARRAVDRLCEPLRNLAESSERQKVSLTEIESSLAKGSLHSIAKHLPAEFYENHATICGLLRDLSVNVYNREGDAATAKAISSLSRESASKSPALTHQLGEDEKVLDRKIAEEKKNEAHLTFGKNGLDITKAGVTYGDKMIAAADIVAVRWGMVLTDNAPRKVRFRIAFNDGFGTEIDVSWTSQAIEEQQKLWGSLVDATLHYLIDSIAANFKRRLKIGTPIHVGKLEVRESGVVFEVNGWFSQKKVICPWTNLLSEIHNGDVVLRDATNSKATATLSLDSTDNAIVLHLLAKKKGL</sequence>
<dbReference type="InterPro" id="IPR019734">
    <property type="entry name" value="TPR_rpt"/>
</dbReference>
<accession>A0ABW9APT7</accession>
<dbReference type="PANTHER" id="PTHR44943:SF4">
    <property type="entry name" value="TPR REPEAT-CONTAINING PROTEIN MJ0798"/>
    <property type="match status" value="1"/>
</dbReference>
<dbReference type="RefSeq" id="WP_408177462.1">
    <property type="nucleotide sequence ID" value="NZ_JAQQEZ010000007.1"/>
</dbReference>
<keyword evidence="5" id="KW-1185">Reference proteome</keyword>
<feature type="repeat" description="TPR" evidence="3">
    <location>
        <begin position="7"/>
        <end position="40"/>
    </location>
</feature>
<evidence type="ECO:0000256" key="1">
    <source>
        <dbReference type="ARBA" id="ARBA00022737"/>
    </source>
</evidence>
<comment type="caution">
    <text evidence="4">The sequence shown here is derived from an EMBL/GenBank/DDBJ whole genome shotgun (WGS) entry which is preliminary data.</text>
</comment>
<evidence type="ECO:0000313" key="5">
    <source>
        <dbReference type="Proteomes" id="UP001629230"/>
    </source>
</evidence>
<dbReference type="Pfam" id="PF13432">
    <property type="entry name" value="TPR_16"/>
    <property type="match status" value="2"/>
</dbReference>
<evidence type="ECO:0000313" key="4">
    <source>
        <dbReference type="EMBL" id="MFM0002051.1"/>
    </source>
</evidence>
<gene>
    <name evidence="4" type="ORF">PQR57_13565</name>
</gene>
<protein>
    <submittedName>
        <fullName evidence="4">Tetratricopeptide repeat protein</fullName>
    </submittedName>
</protein>
<dbReference type="PROSITE" id="PS50005">
    <property type="entry name" value="TPR"/>
    <property type="match status" value="3"/>
</dbReference>
<dbReference type="SMART" id="SM00028">
    <property type="entry name" value="TPR"/>
    <property type="match status" value="4"/>
</dbReference>
<dbReference type="EMBL" id="JAQQEZ010000007">
    <property type="protein sequence ID" value="MFM0002051.1"/>
    <property type="molecule type" value="Genomic_DNA"/>
</dbReference>
<proteinExistence type="predicted"/>
<dbReference type="Gene3D" id="1.25.40.10">
    <property type="entry name" value="Tetratricopeptide repeat domain"/>
    <property type="match status" value="2"/>
</dbReference>
<dbReference type="SUPFAM" id="SSF48452">
    <property type="entry name" value="TPR-like"/>
    <property type="match status" value="1"/>
</dbReference>
<dbReference type="Pfam" id="PF13181">
    <property type="entry name" value="TPR_8"/>
    <property type="match status" value="1"/>
</dbReference>